<dbReference type="OrthoDB" id="1750639at2759"/>
<proteinExistence type="predicted"/>
<dbReference type="PANTHER" id="PTHR42648:SF28">
    <property type="entry name" value="TRANSPOSON-ENCODED PROTEIN WITH RIBONUCLEASE H-LIKE AND RETROVIRUS ZINC FINGER-LIKE DOMAINS"/>
    <property type="match status" value="1"/>
</dbReference>
<keyword evidence="3" id="KW-1185">Reference proteome</keyword>
<accession>A0A371HY06</accession>
<dbReference type="EMBL" id="QJKJ01001417">
    <property type="protein sequence ID" value="RDY07686.1"/>
    <property type="molecule type" value="Genomic_DNA"/>
</dbReference>
<evidence type="ECO:0000313" key="2">
    <source>
        <dbReference type="EMBL" id="RDY07686.1"/>
    </source>
</evidence>
<feature type="non-terminal residue" evidence="2">
    <location>
        <position position="1"/>
    </location>
</feature>
<gene>
    <name evidence="2" type="ORF">CR513_08167</name>
</gene>
<evidence type="ECO:0000313" key="3">
    <source>
        <dbReference type="Proteomes" id="UP000257109"/>
    </source>
</evidence>
<reference evidence="2" key="1">
    <citation type="submission" date="2018-05" db="EMBL/GenBank/DDBJ databases">
        <title>Draft genome of Mucuna pruriens seed.</title>
        <authorList>
            <person name="Nnadi N.E."/>
            <person name="Vos R."/>
            <person name="Hasami M.H."/>
            <person name="Devisetty U.K."/>
            <person name="Aguiy J.C."/>
        </authorList>
    </citation>
    <scope>NUCLEOTIDE SEQUENCE [LARGE SCALE GENOMIC DNA]</scope>
    <source>
        <strain evidence="2">JCA_2017</strain>
    </source>
</reference>
<dbReference type="Pfam" id="PF13976">
    <property type="entry name" value="gag_pre-integrs"/>
    <property type="match status" value="1"/>
</dbReference>
<dbReference type="InterPro" id="IPR025724">
    <property type="entry name" value="GAG-pre-integrase_dom"/>
</dbReference>
<dbReference type="AlphaFoldDB" id="A0A371HY06"/>
<name>A0A371HY06_MUCPR</name>
<dbReference type="Proteomes" id="UP000257109">
    <property type="component" value="Unassembled WGS sequence"/>
</dbReference>
<organism evidence="2 3">
    <name type="scientific">Mucuna pruriens</name>
    <name type="common">Velvet bean</name>
    <name type="synonym">Dolichos pruriens</name>
    <dbReference type="NCBI Taxonomy" id="157652"/>
    <lineage>
        <taxon>Eukaryota</taxon>
        <taxon>Viridiplantae</taxon>
        <taxon>Streptophyta</taxon>
        <taxon>Embryophyta</taxon>
        <taxon>Tracheophyta</taxon>
        <taxon>Spermatophyta</taxon>
        <taxon>Magnoliopsida</taxon>
        <taxon>eudicotyledons</taxon>
        <taxon>Gunneridae</taxon>
        <taxon>Pentapetalae</taxon>
        <taxon>rosids</taxon>
        <taxon>fabids</taxon>
        <taxon>Fabales</taxon>
        <taxon>Fabaceae</taxon>
        <taxon>Papilionoideae</taxon>
        <taxon>50 kb inversion clade</taxon>
        <taxon>NPAAA clade</taxon>
        <taxon>indigoferoid/millettioid clade</taxon>
        <taxon>Phaseoleae</taxon>
        <taxon>Mucuna</taxon>
    </lineage>
</organism>
<comment type="caution">
    <text evidence="2">The sequence shown here is derived from an EMBL/GenBank/DDBJ whole genome shotgun (WGS) entry which is preliminary data.</text>
</comment>
<dbReference type="InterPro" id="IPR039537">
    <property type="entry name" value="Retrotran_Ty1/copia-like"/>
</dbReference>
<sequence>MATASFVSQGSFGIAIENSAIVASRGRGRSGQGTRGILQNGKGGRGRLICSHYRKGHLQNRCYYLIGWPNKTENISSSDTPSNRRTGSQLISDEEYQKLLRHKSNNHTQPSAPSSVSTACISQSMESQGPWIINSGAPDHISSNEPVFSSISSPKFSHFISLANGSKMLIGKGHESRGLYYLSNNPSTLCFAYVSPKFLHNRLGHPSLAKLKLMVLSLNKLSTLECESCQLGKHVKSTFPNQVNKRCNSPFSIVHSDIWGPSRVTSFGFN</sequence>
<dbReference type="PANTHER" id="PTHR42648">
    <property type="entry name" value="TRANSPOSASE, PUTATIVE-RELATED"/>
    <property type="match status" value="1"/>
</dbReference>
<protein>
    <recommendedName>
        <fullName evidence="1">GAG-pre-integrase domain-containing protein</fullName>
    </recommendedName>
</protein>
<evidence type="ECO:0000259" key="1">
    <source>
        <dbReference type="Pfam" id="PF13976"/>
    </source>
</evidence>
<feature type="domain" description="GAG-pre-integrase" evidence="1">
    <location>
        <begin position="178"/>
        <end position="234"/>
    </location>
</feature>